<dbReference type="GO" id="GO:0005634">
    <property type="term" value="C:nucleus"/>
    <property type="evidence" value="ECO:0007669"/>
    <property type="project" value="UniProtKB-SubCell"/>
</dbReference>
<gene>
    <name evidence="8" type="primary">dsx</name>
</gene>
<dbReference type="SUPFAM" id="SSF82927">
    <property type="entry name" value="Cysteine-rich DNA binding domain, (DM domain)"/>
    <property type="match status" value="1"/>
</dbReference>
<dbReference type="Gene3D" id="4.10.1040.10">
    <property type="entry name" value="DM DNA-binding domain"/>
    <property type="match status" value="1"/>
</dbReference>
<evidence type="ECO:0000256" key="3">
    <source>
        <dbReference type="ARBA" id="ARBA00023125"/>
    </source>
</evidence>
<evidence type="ECO:0000256" key="6">
    <source>
        <dbReference type="SAM" id="MobiDB-lite"/>
    </source>
</evidence>
<feature type="compositionally biased region" description="Basic and acidic residues" evidence="6">
    <location>
        <begin position="488"/>
        <end position="498"/>
    </location>
</feature>
<dbReference type="InterPro" id="IPR026607">
    <property type="entry name" value="DMRT"/>
</dbReference>
<evidence type="ECO:0000256" key="1">
    <source>
        <dbReference type="ARBA" id="ARBA00022723"/>
    </source>
</evidence>
<dbReference type="AlphaFoldDB" id="Q968T3"/>
<dbReference type="GO" id="GO:0000978">
    <property type="term" value="F:RNA polymerase II cis-regulatory region sequence-specific DNA binding"/>
    <property type="evidence" value="ECO:0007669"/>
    <property type="project" value="TreeGrafter"/>
</dbReference>
<dbReference type="GO" id="GO:0000981">
    <property type="term" value="F:DNA-binding transcription factor activity, RNA polymerase II-specific"/>
    <property type="evidence" value="ECO:0007669"/>
    <property type="project" value="TreeGrafter"/>
</dbReference>
<feature type="compositionally biased region" description="Low complexity" evidence="6">
    <location>
        <begin position="23"/>
        <end position="34"/>
    </location>
</feature>
<dbReference type="FunFam" id="4.10.1040.10:FF:000001">
    <property type="entry name" value="doublesex- and mab-3-related transcription factor 1"/>
    <property type="match status" value="1"/>
</dbReference>
<protein>
    <submittedName>
        <fullName evidence="8">Male-specific doublesex protein</fullName>
    </submittedName>
</protein>
<evidence type="ECO:0000313" key="8">
    <source>
        <dbReference type="EMBL" id="AAK38832.1"/>
    </source>
</evidence>
<dbReference type="GO" id="GO:0046872">
    <property type="term" value="F:metal ion binding"/>
    <property type="evidence" value="ECO:0007669"/>
    <property type="project" value="UniProtKB-KW"/>
</dbReference>
<dbReference type="PROSITE" id="PS40000">
    <property type="entry name" value="DM_1"/>
    <property type="match status" value="1"/>
</dbReference>
<feature type="compositionally biased region" description="Low complexity" evidence="6">
    <location>
        <begin position="195"/>
        <end position="205"/>
    </location>
</feature>
<evidence type="ECO:0000256" key="5">
    <source>
        <dbReference type="PROSITE-ProRule" id="PRU00070"/>
    </source>
</evidence>
<accession>Q968T3</accession>
<evidence type="ECO:0000256" key="2">
    <source>
        <dbReference type="ARBA" id="ARBA00022833"/>
    </source>
</evidence>
<dbReference type="PANTHER" id="PTHR12322">
    <property type="entry name" value="DOUBLESEX AND MAB-3 RELATED TRANSCRIPTION FACTOR DMRT"/>
    <property type="match status" value="1"/>
</dbReference>
<feature type="region of interest" description="Disordered" evidence="6">
    <location>
        <begin position="21"/>
        <end position="40"/>
    </location>
</feature>
<keyword evidence="3 5" id="KW-0238">DNA-binding</keyword>
<feature type="region of interest" description="Disordered" evidence="6">
    <location>
        <begin position="478"/>
        <end position="498"/>
    </location>
</feature>
<dbReference type="SMART" id="SM00301">
    <property type="entry name" value="DM"/>
    <property type="match status" value="1"/>
</dbReference>
<keyword evidence="2 5" id="KW-0862">Zinc</keyword>
<feature type="compositionally biased region" description="Polar residues" evidence="6">
    <location>
        <begin position="331"/>
        <end position="366"/>
    </location>
</feature>
<evidence type="ECO:0000259" key="7">
    <source>
        <dbReference type="PROSITE" id="PS50809"/>
    </source>
</evidence>
<dbReference type="Pfam" id="PF00751">
    <property type="entry name" value="DM"/>
    <property type="match status" value="1"/>
</dbReference>
<name>Q968T3_MEGSC</name>
<evidence type="ECO:0000256" key="4">
    <source>
        <dbReference type="ARBA" id="ARBA00023242"/>
    </source>
</evidence>
<feature type="DNA-binding region" description="DM" evidence="5">
    <location>
        <begin position="41"/>
        <end position="88"/>
    </location>
</feature>
<dbReference type="SMART" id="SM01143">
    <property type="entry name" value="DSX_dimer"/>
    <property type="match status" value="1"/>
</dbReference>
<feature type="region of interest" description="Disordered" evidence="6">
    <location>
        <begin position="435"/>
        <end position="461"/>
    </location>
</feature>
<dbReference type="Pfam" id="PF08828">
    <property type="entry name" value="DSX_dimer"/>
    <property type="match status" value="1"/>
</dbReference>
<dbReference type="Gene3D" id="1.10.8.10">
    <property type="entry name" value="DNA helicase RuvA subunit, C-terminal domain"/>
    <property type="match status" value="1"/>
</dbReference>
<feature type="compositionally biased region" description="Polar residues" evidence="6">
    <location>
        <begin position="179"/>
        <end position="191"/>
    </location>
</feature>
<dbReference type="InterPro" id="IPR014932">
    <property type="entry name" value="DSX_dimer"/>
</dbReference>
<keyword evidence="4 5" id="KW-0539">Nucleus</keyword>
<feature type="region of interest" description="Disordered" evidence="6">
    <location>
        <begin position="527"/>
        <end position="573"/>
    </location>
</feature>
<reference evidence="8" key="1">
    <citation type="journal article" date="2000" name="Genome">
        <title>The sex-determining gene doublesex in the fly Megaselia scalaris: conserved structure and sex-specific splicing.</title>
        <authorList>
            <person name="Kuhn S."/>
            <person name="Sievert V."/>
            <person name="Traut W."/>
        </authorList>
    </citation>
    <scope>NUCLEOTIDE SEQUENCE</scope>
    <source>
        <strain evidence="8">Wien</strain>
    </source>
</reference>
<dbReference type="PANTHER" id="PTHR12322:SF100">
    <property type="entry name" value="PROTEIN DOUBLESEX"/>
    <property type="match status" value="1"/>
</dbReference>
<sequence length="573" mass="64286">MVSDWQSDTMSEADCEQKGDICGGASSSSGSSASPRTPPNCARCRNHSLKIALKGHKRYCKYRYCDCEKCRLTADRQKIMAAQTALRRAQAQDESRPLSAGEIPATIHPAQYTLMQINSQPYPVVHPHHHIAHNNHNHHVNQHHPHHIMHNNQPHLHHQVTAVTSSGGISKSPVEHNPHQITVPTPAQSLEGSRDSSSASPSSTSNGGAVAAPGSSAIVPVKKVGAPNGSTSTGIQKESLLDCCHRLLEQFRFPFEMMPLMYVILKSVDDEEEASRLISEGLHITEPRLRAYRNYIALMYGITLPCYPYIPFSNLSYFGLTSNTSGPITDSPTNLSVSNNNDSNPVAIMNSTPSTMISHNNTSSRGSPPPSLLPPTANRSHSPIFDLSAHRQSLQLSQEDSRKEVEVNVHRFHRNDQEKLAFNRELSPDHKRLLDSQVTINHEHEGSRKRRLESRSPSIEEQPQFLKRMYGFQPVYDLSTHRPPLRSSQEECRKEEEELNVHRFRRYAQEKLAFNGQETQAAINHEHELKMRESRKRHHESRSPSIDEQSQKKICLSPPVIRSDSTDVERGSP</sequence>
<dbReference type="PROSITE" id="PS50809">
    <property type="entry name" value="DM_2"/>
    <property type="match status" value="1"/>
</dbReference>
<proteinExistence type="evidence at transcript level"/>
<feature type="domain" description="DM" evidence="7">
    <location>
        <begin position="41"/>
        <end position="88"/>
    </location>
</feature>
<dbReference type="InterPro" id="IPR001275">
    <property type="entry name" value="DM_DNA-bd"/>
</dbReference>
<dbReference type="EMBL" id="AF283696">
    <property type="protein sequence ID" value="AAK38832.1"/>
    <property type="molecule type" value="mRNA"/>
</dbReference>
<organism evidence="8">
    <name type="scientific">Megaselia scalaris</name>
    <name type="common">Humpbacked fly</name>
    <name type="synonym">Phora scalaris</name>
    <dbReference type="NCBI Taxonomy" id="36166"/>
    <lineage>
        <taxon>Eukaryota</taxon>
        <taxon>Metazoa</taxon>
        <taxon>Ecdysozoa</taxon>
        <taxon>Arthropoda</taxon>
        <taxon>Hexapoda</taxon>
        <taxon>Insecta</taxon>
        <taxon>Pterygota</taxon>
        <taxon>Neoptera</taxon>
        <taxon>Endopterygota</taxon>
        <taxon>Diptera</taxon>
        <taxon>Brachycera</taxon>
        <taxon>Muscomorpha</taxon>
        <taxon>Platypezoidea</taxon>
        <taxon>Phoridae</taxon>
        <taxon>Megaseliini</taxon>
        <taxon>Megaselia</taxon>
    </lineage>
</organism>
<feature type="region of interest" description="Disordered" evidence="6">
    <location>
        <begin position="162"/>
        <end position="213"/>
    </location>
</feature>
<feature type="region of interest" description="Disordered" evidence="6">
    <location>
        <begin position="331"/>
        <end position="383"/>
    </location>
</feature>
<dbReference type="InterPro" id="IPR036407">
    <property type="entry name" value="DM_DNA-bd_sf"/>
</dbReference>
<dbReference type="GO" id="GO:0007548">
    <property type="term" value="P:sex differentiation"/>
    <property type="evidence" value="ECO:0007669"/>
    <property type="project" value="TreeGrafter"/>
</dbReference>
<comment type="subcellular location">
    <subcellularLocation>
        <location evidence="5">Nucleus</location>
    </subcellularLocation>
</comment>
<feature type="compositionally biased region" description="Basic and acidic residues" evidence="6">
    <location>
        <begin position="564"/>
        <end position="573"/>
    </location>
</feature>
<keyword evidence="1 5" id="KW-0479">Metal-binding</keyword>